<accession>A0ABD5PMU9</accession>
<gene>
    <name evidence="2" type="ORF">ACFO5R_07640</name>
</gene>
<dbReference type="Pfam" id="PF08534">
    <property type="entry name" value="Redoxin"/>
    <property type="match status" value="1"/>
</dbReference>
<dbReference type="EMBL" id="JBHSFA010000004">
    <property type="protein sequence ID" value="MFC4541798.1"/>
    <property type="molecule type" value="Genomic_DNA"/>
</dbReference>
<protein>
    <submittedName>
        <fullName evidence="2">TlpA family protein disulfide reductase</fullName>
    </submittedName>
</protein>
<dbReference type="PANTHER" id="PTHR42852">
    <property type="entry name" value="THIOL:DISULFIDE INTERCHANGE PROTEIN DSBE"/>
    <property type="match status" value="1"/>
</dbReference>
<keyword evidence="3" id="KW-1185">Reference proteome</keyword>
<evidence type="ECO:0000313" key="3">
    <source>
        <dbReference type="Proteomes" id="UP001595898"/>
    </source>
</evidence>
<name>A0ABD5PMU9_9EURY</name>
<reference evidence="2 3" key="1">
    <citation type="journal article" date="2019" name="Int. J. Syst. Evol. Microbiol.">
        <title>The Global Catalogue of Microorganisms (GCM) 10K type strain sequencing project: providing services to taxonomists for standard genome sequencing and annotation.</title>
        <authorList>
            <consortium name="The Broad Institute Genomics Platform"/>
            <consortium name="The Broad Institute Genome Sequencing Center for Infectious Disease"/>
            <person name="Wu L."/>
            <person name="Ma J."/>
        </authorList>
    </citation>
    <scope>NUCLEOTIDE SEQUENCE [LARGE SCALE GENOMIC DNA]</scope>
    <source>
        <strain evidence="2 3">WLHS5</strain>
    </source>
</reference>
<dbReference type="SUPFAM" id="SSF52833">
    <property type="entry name" value="Thioredoxin-like"/>
    <property type="match status" value="1"/>
</dbReference>
<dbReference type="PANTHER" id="PTHR42852:SF17">
    <property type="entry name" value="THIOREDOXIN-LIKE PROTEIN HI_1115"/>
    <property type="match status" value="1"/>
</dbReference>
<proteinExistence type="predicted"/>
<feature type="domain" description="Thioredoxin" evidence="1">
    <location>
        <begin position="27"/>
        <end position="191"/>
    </location>
</feature>
<dbReference type="Gene3D" id="3.40.30.10">
    <property type="entry name" value="Glutaredoxin"/>
    <property type="match status" value="1"/>
</dbReference>
<dbReference type="RefSeq" id="WP_250142570.1">
    <property type="nucleotide sequence ID" value="NZ_JALIQP010000008.1"/>
</dbReference>
<dbReference type="CDD" id="cd02966">
    <property type="entry name" value="TlpA_like_family"/>
    <property type="match status" value="1"/>
</dbReference>
<dbReference type="InterPro" id="IPR050553">
    <property type="entry name" value="Thioredoxin_ResA/DsbE_sf"/>
</dbReference>
<comment type="caution">
    <text evidence="2">The sequence shown here is derived from an EMBL/GenBank/DDBJ whole genome shotgun (WGS) entry which is preliminary data.</text>
</comment>
<dbReference type="PROSITE" id="PS51352">
    <property type="entry name" value="THIOREDOXIN_2"/>
    <property type="match status" value="1"/>
</dbReference>
<dbReference type="InterPro" id="IPR013766">
    <property type="entry name" value="Thioredoxin_domain"/>
</dbReference>
<sequence>MRRREALAGIASGGVIAAGGAIAILGLPSGEDLPGDFGSSDDGSYEVPDDPLAIETVDAPGSEAGEVLVPSPDRATFVDIFGTWCPPCIEQMPALAEAHDRIGDEVLFISVTNESVGEDRAITEAELVDWWDEHGGNWTLGLDPRAELTERYLDGGYPTAAAIDATGTVQWSGSGVKSADELVAGIEQALSAGEDGT</sequence>
<dbReference type="Proteomes" id="UP001595898">
    <property type="component" value="Unassembled WGS sequence"/>
</dbReference>
<dbReference type="InterPro" id="IPR036249">
    <property type="entry name" value="Thioredoxin-like_sf"/>
</dbReference>
<evidence type="ECO:0000313" key="2">
    <source>
        <dbReference type="EMBL" id="MFC4541798.1"/>
    </source>
</evidence>
<evidence type="ECO:0000259" key="1">
    <source>
        <dbReference type="PROSITE" id="PS51352"/>
    </source>
</evidence>
<dbReference type="AlphaFoldDB" id="A0ABD5PMU9"/>
<organism evidence="2 3">
    <name type="scientific">Halosolutus amylolyticus</name>
    <dbReference type="NCBI Taxonomy" id="2932267"/>
    <lineage>
        <taxon>Archaea</taxon>
        <taxon>Methanobacteriati</taxon>
        <taxon>Methanobacteriota</taxon>
        <taxon>Stenosarchaea group</taxon>
        <taxon>Halobacteria</taxon>
        <taxon>Halobacteriales</taxon>
        <taxon>Natrialbaceae</taxon>
        <taxon>Halosolutus</taxon>
    </lineage>
</organism>
<dbReference type="InterPro" id="IPR013740">
    <property type="entry name" value="Redoxin"/>
</dbReference>